<evidence type="ECO:0000313" key="1">
    <source>
        <dbReference type="EMBL" id="OJT04049.1"/>
    </source>
</evidence>
<proteinExistence type="predicted"/>
<keyword evidence="2" id="KW-1185">Reference proteome</keyword>
<dbReference type="EMBL" id="MNAD01001563">
    <property type="protein sequence ID" value="OJT04049.1"/>
    <property type="molecule type" value="Genomic_DNA"/>
</dbReference>
<dbReference type="STRING" id="154538.A0A1M2V932"/>
<dbReference type="Proteomes" id="UP000184267">
    <property type="component" value="Unassembled WGS sequence"/>
</dbReference>
<name>A0A1M2V932_TRAPU</name>
<dbReference type="OrthoDB" id="2423701at2759"/>
<organism evidence="1 2">
    <name type="scientific">Trametes pubescens</name>
    <name type="common">White-rot fungus</name>
    <dbReference type="NCBI Taxonomy" id="154538"/>
    <lineage>
        <taxon>Eukaryota</taxon>
        <taxon>Fungi</taxon>
        <taxon>Dikarya</taxon>
        <taxon>Basidiomycota</taxon>
        <taxon>Agaricomycotina</taxon>
        <taxon>Agaricomycetes</taxon>
        <taxon>Polyporales</taxon>
        <taxon>Polyporaceae</taxon>
        <taxon>Trametes</taxon>
    </lineage>
</organism>
<evidence type="ECO:0000313" key="2">
    <source>
        <dbReference type="Proteomes" id="UP000184267"/>
    </source>
</evidence>
<dbReference type="AlphaFoldDB" id="A0A1M2V932"/>
<sequence length="525" mass="59523">MEMLVNMMQQMVSMGKVPTNEQDWYKLTKVFLPPAELRARHPGFQQAWSMMTQGADDVEWNIARKIHSHIENEWKTNITLFDSNYDNPKYYPGGDGYKTLSGDVFEPVDHIEDFNQRNKEQPKGPLKNDTNATAWDTFNPFFDEISNVLKGLAGHITVELIAGGLSEELAKMRLGGDVTRPTSFPRKYTRMWLSNVPDYTHGPMNIAQYVVPSLQDDQQAGASCNCLLNTGSWSNDDHYFYTVICSEAVMDVLVLGALPLPHPLEDLASRDELTTWLTRVLFNTLIPGRTRLPPENVRLPNNLVAFFGLFMHLHCVGYPAHWLSEFLGRLLSGSMVSDIVPYGNMWPIPLEDMRRRVPSRHVRTDPWLVEFENIVATAYYAIPFPVTSMLPTGFSCEPEDIVVWEAGVTATLPFSTSWNPLMGYGSPYEPVTRLLFYRPSADAPGTLISGMPWIFEGAASPPPGTFFVLTAQELVQYETHIRFRLSTCRIERMRAEKWSMVLVSCPVTGWHLHPDIVLRPLSNKS</sequence>
<accession>A0A1M2V932</accession>
<reference evidence="1 2" key="1">
    <citation type="submission" date="2016-10" db="EMBL/GenBank/DDBJ databases">
        <title>Genome sequence of the basidiomycete white-rot fungus Trametes pubescens.</title>
        <authorList>
            <person name="Makela M.R."/>
            <person name="Granchi Z."/>
            <person name="Peng M."/>
            <person name="De Vries R.P."/>
            <person name="Grigoriev I."/>
            <person name="Riley R."/>
            <person name="Hilden K."/>
        </authorList>
    </citation>
    <scope>NUCLEOTIDE SEQUENCE [LARGE SCALE GENOMIC DNA]</scope>
    <source>
        <strain evidence="1 2">FBCC735</strain>
    </source>
</reference>
<dbReference type="OMA" id="ATAYHAN"/>
<gene>
    <name evidence="1" type="ORF">TRAPUB_5285</name>
</gene>
<comment type="caution">
    <text evidence="1">The sequence shown here is derived from an EMBL/GenBank/DDBJ whole genome shotgun (WGS) entry which is preliminary data.</text>
</comment>
<protein>
    <submittedName>
        <fullName evidence="1">Uncharacterized protein</fullName>
    </submittedName>
</protein>